<dbReference type="EMBL" id="JBFOLK010000002">
    <property type="protein sequence ID" value="KAL2531973.1"/>
    <property type="molecule type" value="Genomic_DNA"/>
</dbReference>
<keyword evidence="2" id="KW-0677">Repeat</keyword>
<dbReference type="Pfam" id="PF01535">
    <property type="entry name" value="PPR"/>
    <property type="match status" value="1"/>
</dbReference>
<evidence type="ECO:0000256" key="1">
    <source>
        <dbReference type="ARBA" id="ARBA00007626"/>
    </source>
</evidence>
<dbReference type="InterPro" id="IPR002885">
    <property type="entry name" value="PPR_rpt"/>
</dbReference>
<dbReference type="NCBIfam" id="TIGR00756">
    <property type="entry name" value="PPR"/>
    <property type="match status" value="1"/>
</dbReference>
<dbReference type="Proteomes" id="UP001604336">
    <property type="component" value="Unassembled WGS sequence"/>
</dbReference>
<proteinExistence type="inferred from homology"/>
<dbReference type="InterPro" id="IPR011990">
    <property type="entry name" value="TPR-like_helical_dom_sf"/>
</dbReference>
<protein>
    <submittedName>
        <fullName evidence="4">Pentatricopeptide repeat-containing protein</fullName>
    </submittedName>
</protein>
<feature type="repeat" description="PPR" evidence="3">
    <location>
        <begin position="31"/>
        <end position="65"/>
    </location>
</feature>
<accession>A0ABD1V3T7</accession>
<name>A0ABD1V3T7_9LAMI</name>
<comment type="similarity">
    <text evidence="1">Belongs to the PPR family. P subfamily.</text>
</comment>
<reference evidence="5" key="1">
    <citation type="submission" date="2024-07" db="EMBL/GenBank/DDBJ databases">
        <title>Two chromosome-level genome assemblies of Korean endemic species Abeliophyllum distichum and Forsythia ovata (Oleaceae).</title>
        <authorList>
            <person name="Jang H."/>
        </authorList>
    </citation>
    <scope>NUCLEOTIDE SEQUENCE [LARGE SCALE GENOMIC DNA]</scope>
</reference>
<sequence length="135" mass="15474">MIQPTSTGQLRDIDLPLKCQRNGRIPPRDVNSHVLSWLVILYANFKMTPEAIQVFEHMRVCGFKPHLHACTVLLNVLVKERVNDIDEALHLRDVMEAKGLYPGVVTYNAILRKLCEEGRIKDANKLLLEMSEKKI</sequence>
<organism evidence="4 5">
    <name type="scientific">Abeliophyllum distichum</name>
    <dbReference type="NCBI Taxonomy" id="126358"/>
    <lineage>
        <taxon>Eukaryota</taxon>
        <taxon>Viridiplantae</taxon>
        <taxon>Streptophyta</taxon>
        <taxon>Embryophyta</taxon>
        <taxon>Tracheophyta</taxon>
        <taxon>Spermatophyta</taxon>
        <taxon>Magnoliopsida</taxon>
        <taxon>eudicotyledons</taxon>
        <taxon>Gunneridae</taxon>
        <taxon>Pentapetalae</taxon>
        <taxon>asterids</taxon>
        <taxon>lamiids</taxon>
        <taxon>Lamiales</taxon>
        <taxon>Oleaceae</taxon>
        <taxon>Forsythieae</taxon>
        <taxon>Abeliophyllum</taxon>
    </lineage>
</organism>
<dbReference type="AlphaFoldDB" id="A0ABD1V3T7"/>
<evidence type="ECO:0000256" key="2">
    <source>
        <dbReference type="ARBA" id="ARBA00022737"/>
    </source>
</evidence>
<evidence type="ECO:0000313" key="5">
    <source>
        <dbReference type="Proteomes" id="UP001604336"/>
    </source>
</evidence>
<gene>
    <name evidence="4" type="ORF">Adt_05324</name>
</gene>
<dbReference type="Pfam" id="PF12854">
    <property type="entry name" value="PPR_1"/>
    <property type="match status" value="1"/>
</dbReference>
<evidence type="ECO:0000313" key="4">
    <source>
        <dbReference type="EMBL" id="KAL2531973.1"/>
    </source>
</evidence>
<comment type="caution">
    <text evidence="4">The sequence shown here is derived from an EMBL/GenBank/DDBJ whole genome shotgun (WGS) entry which is preliminary data.</text>
</comment>
<evidence type="ECO:0000256" key="3">
    <source>
        <dbReference type="PROSITE-ProRule" id="PRU00708"/>
    </source>
</evidence>
<keyword evidence="5" id="KW-1185">Reference proteome</keyword>
<dbReference type="PROSITE" id="PS51375">
    <property type="entry name" value="PPR"/>
    <property type="match status" value="2"/>
</dbReference>
<dbReference type="PANTHER" id="PTHR47447">
    <property type="entry name" value="OS03G0856100 PROTEIN"/>
    <property type="match status" value="1"/>
</dbReference>
<dbReference type="Gene3D" id="1.25.40.10">
    <property type="entry name" value="Tetratricopeptide repeat domain"/>
    <property type="match status" value="1"/>
</dbReference>
<dbReference type="PANTHER" id="PTHR47447:SF17">
    <property type="entry name" value="OS12G0638900 PROTEIN"/>
    <property type="match status" value="1"/>
</dbReference>
<feature type="repeat" description="PPR" evidence="3">
    <location>
        <begin position="103"/>
        <end position="135"/>
    </location>
</feature>